<dbReference type="AlphaFoldDB" id="A0A813I812"/>
<accession>A0A813I812</accession>
<gene>
    <name evidence="2" type="ORF">PGLA2088_LOCUS4757</name>
</gene>
<protein>
    <submittedName>
        <fullName evidence="2">Uncharacterized protein</fullName>
    </submittedName>
</protein>
<dbReference type="EMBL" id="CAJNNW010004387">
    <property type="protein sequence ID" value="CAE8646381.1"/>
    <property type="molecule type" value="Genomic_DNA"/>
</dbReference>
<name>A0A813I812_POLGL</name>
<sequence>MCDSHDAKRATYKDRFYKRFGHWQCQHQNCLEPATTKAGSYSSNNNNSNNIHNNSNDNGNNSHNSSNNNNTKPRTEDSDWIRVSAVLQITARSRKLPWPQ</sequence>
<evidence type="ECO:0000313" key="3">
    <source>
        <dbReference type="Proteomes" id="UP000626109"/>
    </source>
</evidence>
<comment type="caution">
    <text evidence="2">The sequence shown here is derived from an EMBL/GenBank/DDBJ whole genome shotgun (WGS) entry which is preliminary data.</text>
</comment>
<proteinExistence type="predicted"/>
<feature type="compositionally biased region" description="Low complexity" evidence="1">
    <location>
        <begin position="42"/>
        <end position="70"/>
    </location>
</feature>
<organism evidence="2 3">
    <name type="scientific">Polarella glacialis</name>
    <name type="common">Dinoflagellate</name>
    <dbReference type="NCBI Taxonomy" id="89957"/>
    <lineage>
        <taxon>Eukaryota</taxon>
        <taxon>Sar</taxon>
        <taxon>Alveolata</taxon>
        <taxon>Dinophyceae</taxon>
        <taxon>Suessiales</taxon>
        <taxon>Suessiaceae</taxon>
        <taxon>Polarella</taxon>
    </lineage>
</organism>
<reference evidence="2" key="1">
    <citation type="submission" date="2021-02" db="EMBL/GenBank/DDBJ databases">
        <authorList>
            <person name="Dougan E. K."/>
            <person name="Rhodes N."/>
            <person name="Thang M."/>
            <person name="Chan C."/>
        </authorList>
    </citation>
    <scope>NUCLEOTIDE SEQUENCE</scope>
</reference>
<feature type="region of interest" description="Disordered" evidence="1">
    <location>
        <begin position="35"/>
        <end position="80"/>
    </location>
</feature>
<evidence type="ECO:0000256" key="1">
    <source>
        <dbReference type="SAM" id="MobiDB-lite"/>
    </source>
</evidence>
<evidence type="ECO:0000313" key="2">
    <source>
        <dbReference type="EMBL" id="CAE8646381.1"/>
    </source>
</evidence>
<dbReference type="Proteomes" id="UP000626109">
    <property type="component" value="Unassembled WGS sequence"/>
</dbReference>